<evidence type="ECO:0000256" key="1">
    <source>
        <dbReference type="SAM" id="MobiDB-lite"/>
    </source>
</evidence>
<sequence>MRGRTGQLSANSPQKSAISHSGNGLGGHLRSGATERRGPCLLTIAVPVLVATGGLTAEGVPASRLPARRFPAQLDELLQVLRAHEQAPAGAVAADSR</sequence>
<gene>
    <name evidence="2" type="ORF">SAMN06272737_114105</name>
</gene>
<organism evidence="2 3">
    <name type="scientific">Blastococcus mobilis</name>
    <dbReference type="NCBI Taxonomy" id="1938746"/>
    <lineage>
        <taxon>Bacteria</taxon>
        <taxon>Bacillati</taxon>
        <taxon>Actinomycetota</taxon>
        <taxon>Actinomycetes</taxon>
        <taxon>Geodermatophilales</taxon>
        <taxon>Geodermatophilaceae</taxon>
        <taxon>Blastococcus</taxon>
    </lineage>
</organism>
<name>A0A238XMQ8_9ACTN</name>
<evidence type="ECO:0000313" key="2">
    <source>
        <dbReference type="EMBL" id="SNR59743.1"/>
    </source>
</evidence>
<reference evidence="2 3" key="1">
    <citation type="submission" date="2017-06" db="EMBL/GenBank/DDBJ databases">
        <authorList>
            <person name="Kim H.J."/>
            <person name="Triplett B.A."/>
        </authorList>
    </citation>
    <scope>NUCLEOTIDE SEQUENCE [LARGE SCALE GENOMIC DNA]</scope>
    <source>
        <strain evidence="2 3">DSM 44272</strain>
    </source>
</reference>
<proteinExistence type="predicted"/>
<evidence type="ECO:0000313" key="3">
    <source>
        <dbReference type="Proteomes" id="UP000198403"/>
    </source>
</evidence>
<dbReference type="Proteomes" id="UP000198403">
    <property type="component" value="Unassembled WGS sequence"/>
</dbReference>
<protein>
    <submittedName>
        <fullName evidence="2">Uncharacterized protein</fullName>
    </submittedName>
</protein>
<dbReference type="EMBL" id="FZNO01000014">
    <property type="protein sequence ID" value="SNR59743.1"/>
    <property type="molecule type" value="Genomic_DNA"/>
</dbReference>
<dbReference type="RefSeq" id="WP_089337150.1">
    <property type="nucleotide sequence ID" value="NZ_FZNO01000014.1"/>
</dbReference>
<accession>A0A238XMQ8</accession>
<dbReference type="AlphaFoldDB" id="A0A238XMQ8"/>
<keyword evidence="3" id="KW-1185">Reference proteome</keyword>
<feature type="region of interest" description="Disordered" evidence="1">
    <location>
        <begin position="1"/>
        <end position="32"/>
    </location>
</feature>
<feature type="compositionally biased region" description="Polar residues" evidence="1">
    <location>
        <begin position="1"/>
        <end position="22"/>
    </location>
</feature>